<organism evidence="7 8">
    <name type="scientific">Halanaerobium congolense</name>
    <dbReference type="NCBI Taxonomy" id="54121"/>
    <lineage>
        <taxon>Bacteria</taxon>
        <taxon>Bacillati</taxon>
        <taxon>Bacillota</taxon>
        <taxon>Clostridia</taxon>
        <taxon>Halanaerobiales</taxon>
        <taxon>Halanaerobiaceae</taxon>
        <taxon>Halanaerobium</taxon>
    </lineage>
</organism>
<dbReference type="GO" id="GO:0003924">
    <property type="term" value="F:GTPase activity"/>
    <property type="evidence" value="ECO:0007669"/>
    <property type="project" value="InterPro"/>
</dbReference>
<keyword evidence="7" id="KW-0418">Kinase</keyword>
<dbReference type="Proteomes" id="UP000295472">
    <property type="component" value="Unassembled WGS sequence"/>
</dbReference>
<evidence type="ECO:0000259" key="6">
    <source>
        <dbReference type="SMART" id="SM00382"/>
    </source>
</evidence>
<dbReference type="InterPro" id="IPR027417">
    <property type="entry name" value="P-loop_NTPase"/>
</dbReference>
<dbReference type="AlphaFoldDB" id="A0A4R8GE66"/>
<keyword evidence="4" id="KW-0342">GTP-binding</keyword>
<dbReference type="GO" id="GO:0016301">
    <property type="term" value="F:kinase activity"/>
    <property type="evidence" value="ECO:0007669"/>
    <property type="project" value="UniProtKB-KW"/>
</dbReference>
<dbReference type="Pfam" id="PF03308">
    <property type="entry name" value="MeaB"/>
    <property type="match status" value="1"/>
</dbReference>
<comment type="similarity">
    <text evidence="1">Belongs to the SIMIBI class G3E GTPase family. ArgK/MeaB subfamily.</text>
</comment>
<dbReference type="SMART" id="SM00382">
    <property type="entry name" value="AAA"/>
    <property type="match status" value="1"/>
</dbReference>
<dbReference type="SUPFAM" id="SSF52540">
    <property type="entry name" value="P-loop containing nucleoside triphosphate hydrolases"/>
    <property type="match status" value="1"/>
</dbReference>
<evidence type="ECO:0000313" key="7">
    <source>
        <dbReference type="EMBL" id="TDX42418.1"/>
    </source>
</evidence>
<evidence type="ECO:0000256" key="4">
    <source>
        <dbReference type="ARBA" id="ARBA00023134"/>
    </source>
</evidence>
<reference evidence="7 8" key="1">
    <citation type="submission" date="2019-03" db="EMBL/GenBank/DDBJ databases">
        <title>Subsurface microbial communities from deep shales in Ohio and West Virginia, USA.</title>
        <authorList>
            <person name="Wrighton K."/>
        </authorList>
    </citation>
    <scope>NUCLEOTIDE SEQUENCE [LARGE SCALE GENOMIC DNA]</scope>
    <source>
        <strain evidence="7 8">DSMZ 11287</strain>
    </source>
</reference>
<accession>A0A4R8GE66</accession>
<sequence length="342" mass="38665">MSEQINELFQQSQNEFIAAVRDGREQEIARSISLLEDKSPLSREIMKQLYQNFNKPYIIGITGPAGSGKSSLLNLMLKEWLKEPELKIAVIAVDPTSQRSGGAFLGDRIRMKDINNDQRIFIRSMASRGKMGGVNSAVYDTAVIMAAAGYEMIVIETVGVGQTEIDVVSLADTTLVVTVPEAGDEIQIFKSELMEVGDIFILNKDDLPRAAKMEVLLKSNFSLIETEKLNRKNEYESKGSWQSVLLKTSVLNNHGIKDLVKAVENHYNYLRNNNILEQNKKLQLKKHLLNLLQSEILEKIILEFDQEDKLDKYLRDILSGEASPYQLIEEFIDKNLTIQVDL</sequence>
<name>A0A4R8GE66_9FIRM</name>
<dbReference type="GO" id="GO:0005525">
    <property type="term" value="F:GTP binding"/>
    <property type="evidence" value="ECO:0007669"/>
    <property type="project" value="UniProtKB-KW"/>
</dbReference>
<proteinExistence type="inferred from homology"/>
<dbReference type="NCBIfam" id="TIGR00750">
    <property type="entry name" value="lao"/>
    <property type="match status" value="1"/>
</dbReference>
<dbReference type="RefSeq" id="WP_166667701.1">
    <property type="nucleotide sequence ID" value="NZ_SOEF01000020.1"/>
</dbReference>
<evidence type="ECO:0000313" key="8">
    <source>
        <dbReference type="Proteomes" id="UP000295472"/>
    </source>
</evidence>
<dbReference type="EMBL" id="SOEF01000020">
    <property type="protein sequence ID" value="TDX42418.1"/>
    <property type="molecule type" value="Genomic_DNA"/>
</dbReference>
<dbReference type="Gene3D" id="3.40.50.300">
    <property type="entry name" value="P-loop containing nucleotide triphosphate hydrolases"/>
    <property type="match status" value="1"/>
</dbReference>
<protein>
    <submittedName>
        <fullName evidence="7">LAO/AO transport system kinase</fullName>
    </submittedName>
</protein>
<gene>
    <name evidence="7" type="ORF">C7954_1206</name>
</gene>
<evidence type="ECO:0000256" key="5">
    <source>
        <dbReference type="ARBA" id="ARBA00023186"/>
    </source>
</evidence>
<evidence type="ECO:0000256" key="3">
    <source>
        <dbReference type="ARBA" id="ARBA00022801"/>
    </source>
</evidence>
<dbReference type="PANTHER" id="PTHR43087">
    <property type="entry name" value="LYSINE/ARGININE/ORNITHINE TRANSPORT SYSTEM KINASE"/>
    <property type="match status" value="1"/>
</dbReference>
<dbReference type="InterPro" id="IPR003593">
    <property type="entry name" value="AAA+_ATPase"/>
</dbReference>
<dbReference type="PANTHER" id="PTHR43087:SF1">
    <property type="entry name" value="LAO_AO TRANSPORT SYSTEM ATPASE"/>
    <property type="match status" value="1"/>
</dbReference>
<dbReference type="InterPro" id="IPR052040">
    <property type="entry name" value="GTPase/Isobutyryl-CoA_mutase"/>
</dbReference>
<dbReference type="GeneID" id="57013048"/>
<keyword evidence="5" id="KW-0143">Chaperone</keyword>
<keyword evidence="2" id="KW-0547">Nucleotide-binding</keyword>
<evidence type="ECO:0000256" key="1">
    <source>
        <dbReference type="ARBA" id="ARBA00009625"/>
    </source>
</evidence>
<feature type="domain" description="AAA+ ATPase" evidence="6">
    <location>
        <begin position="55"/>
        <end position="200"/>
    </location>
</feature>
<comment type="caution">
    <text evidence="7">The sequence shown here is derived from an EMBL/GenBank/DDBJ whole genome shotgun (WGS) entry which is preliminary data.</text>
</comment>
<keyword evidence="7" id="KW-0808">Transferase</keyword>
<keyword evidence="3" id="KW-0378">Hydrolase</keyword>
<evidence type="ECO:0000256" key="2">
    <source>
        <dbReference type="ARBA" id="ARBA00022741"/>
    </source>
</evidence>
<dbReference type="InterPro" id="IPR005129">
    <property type="entry name" value="GTPase_ArgK"/>
</dbReference>